<name>M5RP21_9BACT</name>
<organism evidence="1 2">
    <name type="scientific">Rhodopirellula maiorica SM1</name>
    <dbReference type="NCBI Taxonomy" id="1265738"/>
    <lineage>
        <taxon>Bacteria</taxon>
        <taxon>Pseudomonadati</taxon>
        <taxon>Planctomycetota</taxon>
        <taxon>Planctomycetia</taxon>
        <taxon>Pirellulales</taxon>
        <taxon>Pirellulaceae</taxon>
        <taxon>Novipirellula</taxon>
    </lineage>
</organism>
<keyword evidence="2" id="KW-1185">Reference proteome</keyword>
<dbReference type="SUPFAM" id="SSF53649">
    <property type="entry name" value="Alkaline phosphatase-like"/>
    <property type="match status" value="1"/>
</dbReference>
<dbReference type="PATRIC" id="fig|1265738.3.peg.2017"/>
<dbReference type="PANTHER" id="PTHR43737:SF1">
    <property type="entry name" value="DUF1501 DOMAIN-CONTAINING PROTEIN"/>
    <property type="match status" value="1"/>
</dbReference>
<reference evidence="1 2" key="1">
    <citation type="journal article" date="2013" name="Mar. Genomics">
        <title>Expression of sulfatases in Rhodopirellula baltica and the diversity of sulfatases in the genus Rhodopirellula.</title>
        <authorList>
            <person name="Wegner C.E."/>
            <person name="Richter-Heitmann T."/>
            <person name="Klindworth A."/>
            <person name="Klockow C."/>
            <person name="Richter M."/>
            <person name="Achstetter T."/>
            <person name="Glockner F.O."/>
            <person name="Harder J."/>
        </authorList>
    </citation>
    <scope>NUCLEOTIDE SEQUENCE [LARGE SCALE GENOMIC DNA]</scope>
    <source>
        <strain evidence="1 2">SM1</strain>
    </source>
</reference>
<dbReference type="InterPro" id="IPR017850">
    <property type="entry name" value="Alkaline_phosphatase_core_sf"/>
</dbReference>
<comment type="caution">
    <text evidence="1">The sequence shown here is derived from an EMBL/GenBank/DDBJ whole genome shotgun (WGS) entry which is preliminary data.</text>
</comment>
<dbReference type="AlphaFoldDB" id="M5RP21"/>
<proteinExistence type="predicted"/>
<dbReference type="Pfam" id="PF07394">
    <property type="entry name" value="DUF1501"/>
    <property type="match status" value="1"/>
</dbReference>
<accession>M5RP21</accession>
<dbReference type="EMBL" id="ANOG01000284">
    <property type="protein sequence ID" value="EMI21045.1"/>
    <property type="molecule type" value="Genomic_DNA"/>
</dbReference>
<protein>
    <submittedName>
        <fullName evidence="1">Secreted protein containing DUF1501</fullName>
    </submittedName>
</protein>
<sequence>MKGTFEMMNQWYTPAGMTRRHFMSHLAGSSAAAAAAYTMGGSIYANSDELKKKRRSAIMLWMGGGPSTIDIWDLKPGASTGGPFRPISTTGDMQICEHMPLMAQQMKHMSIVRSMSTREADHNRGRYYMHTGYVPNPNIEHPSYGSVLSHELIDQRPELEIPPFVSIGGASTGPGFLGMAWSPFSVTSNGRIRNLEMSMENSRLMQRMAALNMIEQDFAKRTRDLPASEHSKVLKKTFDLMTSEQMKAFKVAEEPEEIKERYGTNGFGQGCLLARRLVEAGVPFIEVDLGGWDNHGDIHATLKDNKLPILDKAMSALVEDLDQRGLLQDTVVMWMGEFGRTPNINAGAGRDHFARAWSCVVGGADIKGGLAVGETSRDGSAVETEPFSSEDLMTTVVKGLGISTEKTFTSKNGRPMKIAGGGKIIRELV</sequence>
<dbReference type="PANTHER" id="PTHR43737">
    <property type="entry name" value="BLL7424 PROTEIN"/>
    <property type="match status" value="1"/>
</dbReference>
<dbReference type="Proteomes" id="UP000011991">
    <property type="component" value="Unassembled WGS sequence"/>
</dbReference>
<dbReference type="InterPro" id="IPR010869">
    <property type="entry name" value="DUF1501"/>
</dbReference>
<gene>
    <name evidence="1" type="ORF">RMSM_02017</name>
</gene>
<evidence type="ECO:0000313" key="1">
    <source>
        <dbReference type="EMBL" id="EMI21045.1"/>
    </source>
</evidence>
<evidence type="ECO:0000313" key="2">
    <source>
        <dbReference type="Proteomes" id="UP000011991"/>
    </source>
</evidence>